<evidence type="ECO:0000313" key="3">
    <source>
        <dbReference type="Proteomes" id="UP000609121"/>
    </source>
</evidence>
<dbReference type="Gene3D" id="3.10.450.40">
    <property type="match status" value="1"/>
</dbReference>
<dbReference type="InterPro" id="IPR007048">
    <property type="entry name" value="IraD/Gp25-like"/>
</dbReference>
<keyword evidence="3" id="KW-1185">Reference proteome</keyword>
<feature type="domain" description="IraD/Gp25-like" evidence="1">
    <location>
        <begin position="25"/>
        <end position="115"/>
    </location>
</feature>
<evidence type="ECO:0000259" key="1">
    <source>
        <dbReference type="Pfam" id="PF04965"/>
    </source>
</evidence>
<comment type="caution">
    <text evidence="2">The sequence shown here is derived from an EMBL/GenBank/DDBJ whole genome shotgun (WGS) entry which is preliminary data.</text>
</comment>
<protein>
    <submittedName>
        <fullName evidence="2">GPW/gp25 family protein</fullName>
    </submittedName>
</protein>
<dbReference type="AlphaFoldDB" id="A0A8J6YV79"/>
<sequence>MADFLGTGWQFPIRVNGRGGLGWASGAEAVAQAIWIILATPRRSRIMEPDFGCGIHDFVFAPNNAATRAGIETEVRRALIRWEPRIDVLSVRATEHRDAPNTLLVEVSYRIRANNAAHNIVYPFYINEGAA</sequence>
<gene>
    <name evidence="2" type="ORF">ICN82_09185</name>
</gene>
<organism evidence="2 3">
    <name type="scientific">Mangrovicoccus algicola</name>
    <dbReference type="NCBI Taxonomy" id="2771008"/>
    <lineage>
        <taxon>Bacteria</taxon>
        <taxon>Pseudomonadati</taxon>
        <taxon>Pseudomonadota</taxon>
        <taxon>Alphaproteobacteria</taxon>
        <taxon>Rhodobacterales</taxon>
        <taxon>Paracoccaceae</taxon>
        <taxon>Mangrovicoccus</taxon>
    </lineage>
</organism>
<name>A0A8J6YV79_9RHOB</name>
<reference evidence="2" key="1">
    <citation type="submission" date="2020-09" db="EMBL/GenBank/DDBJ databases">
        <title>A novel bacterium of genus Mangrovicoccus, isolated from South China Sea.</title>
        <authorList>
            <person name="Huang H."/>
            <person name="Mo K."/>
            <person name="Hu Y."/>
        </authorList>
    </citation>
    <scope>NUCLEOTIDE SEQUENCE</scope>
    <source>
        <strain evidence="2">HB182678</strain>
    </source>
</reference>
<evidence type="ECO:0000313" key="2">
    <source>
        <dbReference type="EMBL" id="MBE3638372.1"/>
    </source>
</evidence>
<dbReference type="Pfam" id="PF04965">
    <property type="entry name" value="GPW_gp25"/>
    <property type="match status" value="1"/>
</dbReference>
<dbReference type="EMBL" id="JACVXA010000021">
    <property type="protein sequence ID" value="MBE3638372.1"/>
    <property type="molecule type" value="Genomic_DNA"/>
</dbReference>
<dbReference type="RefSeq" id="WP_193181913.1">
    <property type="nucleotide sequence ID" value="NZ_JACVXA010000021.1"/>
</dbReference>
<dbReference type="Proteomes" id="UP000609121">
    <property type="component" value="Unassembled WGS sequence"/>
</dbReference>
<dbReference type="SUPFAM" id="SSF160719">
    <property type="entry name" value="gpW/gp25-like"/>
    <property type="match status" value="1"/>
</dbReference>
<proteinExistence type="predicted"/>
<accession>A0A8J6YV79</accession>